<dbReference type="AlphaFoldDB" id="A0A2K2H6G0"/>
<sequence length="65" mass="7217">MANNRVKEIRESLLMSKAELARKAGVSPLTVDRIEKGAPCRVATRRKIILALGVDLANREDVFPE</sequence>
<organism evidence="2 3">
    <name type="scientific">Geothermobacter hydrogeniphilus</name>
    <dbReference type="NCBI Taxonomy" id="1969733"/>
    <lineage>
        <taxon>Bacteria</taxon>
        <taxon>Pseudomonadati</taxon>
        <taxon>Thermodesulfobacteriota</taxon>
        <taxon>Desulfuromonadia</taxon>
        <taxon>Desulfuromonadales</taxon>
        <taxon>Geothermobacteraceae</taxon>
        <taxon>Geothermobacter</taxon>
    </lineage>
</organism>
<dbReference type="OrthoDB" id="5402388at2"/>
<gene>
    <name evidence="2" type="ORF">C2E25_15170</name>
</gene>
<dbReference type="InterPro" id="IPR001387">
    <property type="entry name" value="Cro/C1-type_HTH"/>
</dbReference>
<proteinExistence type="predicted"/>
<dbReference type="Pfam" id="PF01381">
    <property type="entry name" value="HTH_3"/>
    <property type="match status" value="1"/>
</dbReference>
<comment type="caution">
    <text evidence="2">The sequence shown here is derived from an EMBL/GenBank/DDBJ whole genome shotgun (WGS) entry which is preliminary data.</text>
</comment>
<protein>
    <submittedName>
        <fullName evidence="2">XRE family transcriptional regulator</fullName>
    </submittedName>
</protein>
<dbReference type="InterPro" id="IPR010982">
    <property type="entry name" value="Lambda_DNA-bd_dom_sf"/>
</dbReference>
<dbReference type="SMART" id="SM00530">
    <property type="entry name" value="HTH_XRE"/>
    <property type="match status" value="1"/>
</dbReference>
<dbReference type="GO" id="GO:0003677">
    <property type="term" value="F:DNA binding"/>
    <property type="evidence" value="ECO:0007669"/>
    <property type="project" value="InterPro"/>
</dbReference>
<dbReference type="PROSITE" id="PS50943">
    <property type="entry name" value="HTH_CROC1"/>
    <property type="match status" value="1"/>
</dbReference>
<dbReference type="SUPFAM" id="SSF47413">
    <property type="entry name" value="lambda repressor-like DNA-binding domains"/>
    <property type="match status" value="1"/>
</dbReference>
<evidence type="ECO:0000313" key="2">
    <source>
        <dbReference type="EMBL" id="PNU18902.1"/>
    </source>
</evidence>
<feature type="domain" description="HTH cro/C1-type" evidence="1">
    <location>
        <begin position="6"/>
        <end position="37"/>
    </location>
</feature>
<evidence type="ECO:0000313" key="3">
    <source>
        <dbReference type="Proteomes" id="UP000236340"/>
    </source>
</evidence>
<evidence type="ECO:0000259" key="1">
    <source>
        <dbReference type="PROSITE" id="PS50943"/>
    </source>
</evidence>
<dbReference type="RefSeq" id="WP_103116569.1">
    <property type="nucleotide sequence ID" value="NZ_PPFX01000046.1"/>
</dbReference>
<reference evidence="2 3" key="1">
    <citation type="journal article" date="2018" name="Genome Announc.">
        <title>Genome Sequence of Geothermobacter sp. HR-1 Iron Reducer from the Loihi Seamount.</title>
        <authorList>
            <person name="Smith H."/>
            <person name="Abuyen K."/>
            <person name="Tremblay J."/>
            <person name="Savalia P."/>
            <person name="Perez-Rodriguez I."/>
            <person name="Emerson D."/>
            <person name="Tully B."/>
            <person name="Amend J."/>
        </authorList>
    </citation>
    <scope>NUCLEOTIDE SEQUENCE [LARGE SCALE GENOMIC DNA]</scope>
    <source>
        <strain evidence="2 3">HR-1</strain>
    </source>
</reference>
<dbReference type="Gene3D" id="1.10.260.40">
    <property type="entry name" value="lambda repressor-like DNA-binding domains"/>
    <property type="match status" value="1"/>
</dbReference>
<name>A0A2K2H6G0_9BACT</name>
<dbReference type="CDD" id="cd00093">
    <property type="entry name" value="HTH_XRE"/>
    <property type="match status" value="1"/>
</dbReference>
<accession>A0A2K2H6G0</accession>
<dbReference type="EMBL" id="PPFX01000046">
    <property type="protein sequence ID" value="PNU18902.1"/>
    <property type="molecule type" value="Genomic_DNA"/>
</dbReference>
<dbReference type="Proteomes" id="UP000236340">
    <property type="component" value="Unassembled WGS sequence"/>
</dbReference>